<feature type="transmembrane region" description="Helical" evidence="2">
    <location>
        <begin position="6"/>
        <end position="23"/>
    </location>
</feature>
<feature type="region of interest" description="Disordered" evidence="1">
    <location>
        <begin position="160"/>
        <end position="238"/>
    </location>
</feature>
<dbReference type="AlphaFoldDB" id="A0A6C0K9T9"/>
<keyword evidence="2" id="KW-1133">Transmembrane helix</keyword>
<sequence length="419" mass="46158">MLPIINILLIVGILLFILYNLYVDTRNWSNTGSFLEGMENENTEENNKAENENQEEQQMSVGSAGAAGNVAPTPSNVPQNCKQGCIAPTGPGGNCKVIEKDGKEKRECDYTCQNPTLESGAEWCSYDKDCNSCGTKIFDPTDPPPRNDNAPLTFDQLMAQRQGQAGSQQGQVQQAQPGQPGQQMAQGQAQPGQQMAQGQAQPGQQMAQGQVQPGQQMAQGQVQQSQQGQQMVQGHMSQAQMNQLGPIEEAVMDNKTGSTVATVDNSNYSLFNEDIMKQVLASKDLIPSDINSNNEETSFCSRIGRKFMVDTATIRNFALPNIDEQDYIELGRIVKSIKMREADPQEADQVKVLYSKLNAYVLELLTDSSLDMSSYDNRSVPKQLNNKTRTTGMFGENSNSLISNRQKVKPFNSIWSLYQ</sequence>
<organism evidence="3">
    <name type="scientific">viral metagenome</name>
    <dbReference type="NCBI Taxonomy" id="1070528"/>
    <lineage>
        <taxon>unclassified sequences</taxon>
        <taxon>metagenomes</taxon>
        <taxon>organismal metagenomes</taxon>
    </lineage>
</organism>
<feature type="compositionally biased region" description="Low complexity" evidence="1">
    <location>
        <begin position="162"/>
        <end position="234"/>
    </location>
</feature>
<protein>
    <submittedName>
        <fullName evidence="3">Uncharacterized protein</fullName>
    </submittedName>
</protein>
<proteinExistence type="predicted"/>
<dbReference type="EMBL" id="MN740847">
    <property type="protein sequence ID" value="QHU14822.1"/>
    <property type="molecule type" value="Genomic_DNA"/>
</dbReference>
<reference evidence="3" key="1">
    <citation type="journal article" date="2020" name="Nature">
        <title>Giant virus diversity and host interactions through global metagenomics.</title>
        <authorList>
            <person name="Schulz F."/>
            <person name="Roux S."/>
            <person name="Paez-Espino D."/>
            <person name="Jungbluth S."/>
            <person name="Walsh D.A."/>
            <person name="Denef V.J."/>
            <person name="McMahon K.D."/>
            <person name="Konstantinidis K.T."/>
            <person name="Eloe-Fadrosh E.A."/>
            <person name="Kyrpides N.C."/>
            <person name="Woyke T."/>
        </authorList>
    </citation>
    <scope>NUCLEOTIDE SEQUENCE</scope>
    <source>
        <strain evidence="3">GVMAG-S-1102244-55</strain>
    </source>
</reference>
<name>A0A6C0K9T9_9ZZZZ</name>
<feature type="compositionally biased region" description="Low complexity" evidence="1">
    <location>
        <begin position="56"/>
        <end position="71"/>
    </location>
</feature>
<keyword evidence="2" id="KW-0812">Transmembrane</keyword>
<keyword evidence="2" id="KW-0472">Membrane</keyword>
<evidence type="ECO:0000313" key="3">
    <source>
        <dbReference type="EMBL" id="QHU14822.1"/>
    </source>
</evidence>
<accession>A0A6C0K9T9</accession>
<evidence type="ECO:0000256" key="2">
    <source>
        <dbReference type="SAM" id="Phobius"/>
    </source>
</evidence>
<feature type="region of interest" description="Disordered" evidence="1">
    <location>
        <begin position="35"/>
        <end position="73"/>
    </location>
</feature>
<evidence type="ECO:0000256" key="1">
    <source>
        <dbReference type="SAM" id="MobiDB-lite"/>
    </source>
</evidence>